<organism evidence="1 2">
    <name type="scientific">Priestia flexa</name>
    <dbReference type="NCBI Taxonomy" id="86664"/>
    <lineage>
        <taxon>Bacteria</taxon>
        <taxon>Bacillati</taxon>
        <taxon>Bacillota</taxon>
        <taxon>Bacilli</taxon>
        <taxon>Bacillales</taxon>
        <taxon>Bacillaceae</taxon>
        <taxon>Priestia</taxon>
    </lineage>
</organism>
<name>A0ABU4J2B5_9BACI</name>
<proteinExistence type="predicted"/>
<evidence type="ECO:0000313" key="2">
    <source>
        <dbReference type="Proteomes" id="UP001284771"/>
    </source>
</evidence>
<comment type="caution">
    <text evidence="1">The sequence shown here is derived from an EMBL/GenBank/DDBJ whole genome shotgun (WGS) entry which is preliminary data.</text>
</comment>
<dbReference type="RefSeq" id="WP_318757213.1">
    <property type="nucleotide sequence ID" value="NZ_JAWUZT010000005.1"/>
</dbReference>
<dbReference type="Proteomes" id="UP001284771">
    <property type="component" value="Unassembled WGS sequence"/>
</dbReference>
<protein>
    <recommendedName>
        <fullName evidence="3">Phage tail protein</fullName>
    </recommendedName>
</protein>
<keyword evidence="2" id="KW-1185">Reference proteome</keyword>
<reference evidence="2" key="1">
    <citation type="submission" date="2023-07" db="EMBL/GenBank/DDBJ databases">
        <title>Draft genomic sequences of Priestia flexa CCM isolated from the soil of an abandoned mine contaminated by free cyanide in the high Andean zone of Tacna, Peru.</title>
        <authorList>
            <person name="Caceda Quiroz C.J."/>
            <person name="Maraza Chooque G.J."/>
            <person name="Fora Quispe G.L."/>
            <person name="Carpio Mamani M."/>
        </authorList>
    </citation>
    <scope>NUCLEOTIDE SEQUENCE [LARGE SCALE GENOMIC DNA]</scope>
    <source>
        <strain evidence="2">CCM</strain>
    </source>
</reference>
<evidence type="ECO:0008006" key="3">
    <source>
        <dbReference type="Google" id="ProtNLM"/>
    </source>
</evidence>
<accession>A0ABU4J2B5</accession>
<sequence>MANNIQVPFGLADITIGEGADAITFDGAANFQAEGGEVTLTPILQEINIADFGESVYDEIVTGYNGNVTIVAAEDKIEMMKLALSASEDITDSTSGDTVGLMDAKIGTSLRSKAKKVTIHPRNLPASDKSKDIVIYKMASNGDFTRSFANEQGNVQIELNMYPRDGMDASKPGNFFYRGAIDPNAPVTP</sequence>
<dbReference type="EMBL" id="JAWUZT010000005">
    <property type="protein sequence ID" value="MDW8515123.1"/>
    <property type="molecule type" value="Genomic_DNA"/>
</dbReference>
<gene>
    <name evidence="1" type="ORF">RIB56_03180</name>
</gene>
<evidence type="ECO:0000313" key="1">
    <source>
        <dbReference type="EMBL" id="MDW8515123.1"/>
    </source>
</evidence>